<accession>A0A9P6EFN4</accession>
<protein>
    <submittedName>
        <fullName evidence="2">Uncharacterized protein</fullName>
    </submittedName>
</protein>
<dbReference type="AlphaFoldDB" id="A0A9P6EFN4"/>
<proteinExistence type="predicted"/>
<gene>
    <name evidence="2" type="ORF">CPB83DRAFT_907025</name>
</gene>
<dbReference type="EMBL" id="MU157855">
    <property type="protein sequence ID" value="KAF9528085.1"/>
    <property type="molecule type" value="Genomic_DNA"/>
</dbReference>
<organism evidence="2 3">
    <name type="scientific">Crepidotus variabilis</name>
    <dbReference type="NCBI Taxonomy" id="179855"/>
    <lineage>
        <taxon>Eukaryota</taxon>
        <taxon>Fungi</taxon>
        <taxon>Dikarya</taxon>
        <taxon>Basidiomycota</taxon>
        <taxon>Agaricomycotina</taxon>
        <taxon>Agaricomycetes</taxon>
        <taxon>Agaricomycetidae</taxon>
        <taxon>Agaricales</taxon>
        <taxon>Agaricineae</taxon>
        <taxon>Crepidotaceae</taxon>
        <taxon>Crepidotus</taxon>
    </lineage>
</organism>
<evidence type="ECO:0000313" key="3">
    <source>
        <dbReference type="Proteomes" id="UP000807306"/>
    </source>
</evidence>
<reference evidence="2" key="1">
    <citation type="submission" date="2020-11" db="EMBL/GenBank/DDBJ databases">
        <authorList>
            <consortium name="DOE Joint Genome Institute"/>
            <person name="Ahrendt S."/>
            <person name="Riley R."/>
            <person name="Andreopoulos W."/>
            <person name="Labutti K."/>
            <person name="Pangilinan J."/>
            <person name="Ruiz-Duenas F.J."/>
            <person name="Barrasa J.M."/>
            <person name="Sanchez-Garcia M."/>
            <person name="Camarero S."/>
            <person name="Miyauchi S."/>
            <person name="Serrano A."/>
            <person name="Linde D."/>
            <person name="Babiker R."/>
            <person name="Drula E."/>
            <person name="Ayuso-Fernandez I."/>
            <person name="Pacheco R."/>
            <person name="Padilla G."/>
            <person name="Ferreira P."/>
            <person name="Barriuso J."/>
            <person name="Kellner H."/>
            <person name="Castanera R."/>
            <person name="Alfaro M."/>
            <person name="Ramirez L."/>
            <person name="Pisabarro A.G."/>
            <person name="Kuo A."/>
            <person name="Tritt A."/>
            <person name="Lipzen A."/>
            <person name="He G."/>
            <person name="Yan M."/>
            <person name="Ng V."/>
            <person name="Cullen D."/>
            <person name="Martin F."/>
            <person name="Rosso M.-N."/>
            <person name="Henrissat B."/>
            <person name="Hibbett D."/>
            <person name="Martinez A.T."/>
            <person name="Grigoriev I.V."/>
        </authorList>
    </citation>
    <scope>NUCLEOTIDE SEQUENCE</scope>
    <source>
        <strain evidence="2">CBS 506.95</strain>
    </source>
</reference>
<dbReference type="Proteomes" id="UP000807306">
    <property type="component" value="Unassembled WGS sequence"/>
</dbReference>
<name>A0A9P6EFN4_9AGAR</name>
<feature type="region of interest" description="Disordered" evidence="1">
    <location>
        <begin position="252"/>
        <end position="280"/>
    </location>
</feature>
<evidence type="ECO:0000256" key="1">
    <source>
        <dbReference type="SAM" id="MobiDB-lite"/>
    </source>
</evidence>
<evidence type="ECO:0000313" key="2">
    <source>
        <dbReference type="EMBL" id="KAF9528085.1"/>
    </source>
</evidence>
<sequence length="296" mass="32560">MEDALRNLIQSSSLGSLSIYGLSKIPTQVFDGAHFVTLKIQSSKLNVNSSSSAMVELSQLKEIFTHSLDQALPFLKASTRSLEALDITIDKGREADQNILDLSHFPSMRKVNICCTNPYYGMDAHVALSYLPLLCGTYLRPSEECQSLTELAVTVSITNADALFSEITASTRQYCHSLDATFLNFTRNSPTELTEDTQARILEQFPALHQLDRAAVKLDIRPRPQLPPLSGNSSWLYMGSYEFDAGNAIVPGNAGLPPPAGQNMSPLLEDESDDDFPSLHSFLNQSLNRAQTIEVT</sequence>
<keyword evidence="3" id="KW-1185">Reference proteome</keyword>
<comment type="caution">
    <text evidence="2">The sequence shown here is derived from an EMBL/GenBank/DDBJ whole genome shotgun (WGS) entry which is preliminary data.</text>
</comment>